<keyword evidence="5" id="KW-0811">Translocation</keyword>
<evidence type="ECO:0000256" key="6">
    <source>
        <dbReference type="ARBA" id="ARBA00023132"/>
    </source>
</evidence>
<sequence length="741" mass="72618">MNFNLGQQKGGLSLGGGLQLGVLGQQQQQLAAGGLSGGAGLGLGLGATQQQTAGLGTGLKLGMPTAAVAPQPSASGGLSASSGLQLGSGQTGGLYGQARGLQLGSGQAGGLQLGSGQTGGLQLGSGQAGGLQVGSGQAGGLQLGSGQAGGLQVGSGQARGLQLGSGQAGGLQLGSGQTGGLQLGSGQAGGLQLGSGQAGGLQLGSGQLKLGQTNQQKGLQLGGGLTGGLQLGATQTGGGGLQLGAAAHGLQAGGGLQLGAAQSGGGGLQLGVTATQTKGLQLGGATTAATQNKGLQLAGGGGLQLGVGTTGTTQSRGLGLGGTSLAAGLQTTTPGLGGLGAQNRGIQLGGLPTATTLGSLGGGGVKAGLPGMLGGGLPTSQTASTSSAASSSFRGLGGVDPNAGKPGAGDGSSTPVMEQPLPPVLNQLVHQFSQHMKQQSTTGDEMDKFSDSDMKKVQQETGTQREVVGELLAQVQRDAQRVSYLKGENTKELRHVEIAQRTQELPATLQHENTAPAHYFQSVVAVFEEKMELYRNQLVELESHLSAVGRDHSVSPQNLVDILQVQYKPFLLLAAQLQTIHEQVQILREQYLAYRRVFLQDSTDVFEDRRRRREAESERGKVKTGPPPFSAAMGQATTALAAFSTGPGLTGGVGTGLGLRGGMGGGLGGLTGFGGGIGGSGGLGTGGLGTGGLGQQNRGLTLGGGLGGMAASQPSLTGAGTGQPFQLQRPPLGKKRGTVTT</sequence>
<keyword evidence="4" id="KW-0653">Protein transport</keyword>
<feature type="compositionally biased region" description="Low complexity" evidence="8">
    <location>
        <begin position="378"/>
        <end position="392"/>
    </location>
</feature>
<evidence type="ECO:0000256" key="3">
    <source>
        <dbReference type="ARBA" id="ARBA00022816"/>
    </source>
</evidence>
<comment type="caution">
    <text evidence="9">The sequence shown here is derived from an EMBL/GenBank/DDBJ whole genome shotgun (WGS) entry which is preliminary data.</text>
</comment>
<dbReference type="InterPro" id="IPR024882">
    <property type="entry name" value="NUP58/p45/49"/>
</dbReference>
<keyword evidence="6" id="KW-0906">Nuclear pore complex</keyword>
<keyword evidence="2" id="KW-0813">Transport</keyword>
<protein>
    <submittedName>
        <fullName evidence="9">Nucleoporin p58/p45</fullName>
    </submittedName>
</protein>
<evidence type="ECO:0000256" key="4">
    <source>
        <dbReference type="ARBA" id="ARBA00022927"/>
    </source>
</evidence>
<reference evidence="9" key="1">
    <citation type="submission" date="2023-03" db="EMBL/GenBank/DDBJ databases">
        <authorList>
            <person name="Steffen K."/>
            <person name="Cardenas P."/>
        </authorList>
    </citation>
    <scope>NUCLEOTIDE SEQUENCE</scope>
</reference>
<dbReference type="Pfam" id="PF15967">
    <property type="entry name" value="Nucleoporin_FG2"/>
    <property type="match status" value="1"/>
</dbReference>
<evidence type="ECO:0000256" key="2">
    <source>
        <dbReference type="ARBA" id="ARBA00022448"/>
    </source>
</evidence>
<feature type="region of interest" description="Disordered" evidence="8">
    <location>
        <begin position="376"/>
        <end position="419"/>
    </location>
</feature>
<keyword evidence="3" id="KW-0509">mRNA transport</keyword>
<gene>
    <name evidence="9" type="ORF">GBAR_LOCUS7251</name>
</gene>
<evidence type="ECO:0000256" key="5">
    <source>
        <dbReference type="ARBA" id="ARBA00023010"/>
    </source>
</evidence>
<evidence type="ECO:0000256" key="8">
    <source>
        <dbReference type="SAM" id="MobiDB-lite"/>
    </source>
</evidence>
<dbReference type="GO" id="GO:0008139">
    <property type="term" value="F:nuclear localization sequence binding"/>
    <property type="evidence" value="ECO:0007669"/>
    <property type="project" value="InterPro"/>
</dbReference>
<feature type="region of interest" description="Disordered" evidence="8">
    <location>
        <begin position="706"/>
        <end position="741"/>
    </location>
</feature>
<dbReference type="GO" id="GO:0051028">
    <property type="term" value="P:mRNA transport"/>
    <property type="evidence" value="ECO:0007669"/>
    <property type="project" value="UniProtKB-KW"/>
</dbReference>
<evidence type="ECO:0000313" key="9">
    <source>
        <dbReference type="EMBL" id="CAI8011151.1"/>
    </source>
</evidence>
<evidence type="ECO:0000256" key="1">
    <source>
        <dbReference type="ARBA" id="ARBA00004567"/>
    </source>
</evidence>
<keyword evidence="7" id="KW-0539">Nucleus</keyword>
<dbReference type="AlphaFoldDB" id="A0AA35RIY7"/>
<dbReference type="GO" id="GO:0015031">
    <property type="term" value="P:protein transport"/>
    <property type="evidence" value="ECO:0007669"/>
    <property type="project" value="UniProtKB-KW"/>
</dbReference>
<dbReference type="PANTHER" id="PTHR13437:SF2">
    <property type="entry name" value="NUCLEOPORIN P58_P45"/>
    <property type="match status" value="1"/>
</dbReference>
<feature type="region of interest" description="Disordered" evidence="8">
    <location>
        <begin position="609"/>
        <end position="631"/>
    </location>
</feature>
<dbReference type="EMBL" id="CASHTH010001083">
    <property type="protein sequence ID" value="CAI8011151.1"/>
    <property type="molecule type" value="Genomic_DNA"/>
</dbReference>
<proteinExistence type="predicted"/>
<feature type="compositionally biased region" description="Polar residues" evidence="8">
    <location>
        <begin position="712"/>
        <end position="726"/>
    </location>
</feature>
<evidence type="ECO:0000313" key="10">
    <source>
        <dbReference type="Proteomes" id="UP001174909"/>
    </source>
</evidence>
<evidence type="ECO:0000256" key="7">
    <source>
        <dbReference type="ARBA" id="ARBA00023242"/>
    </source>
</evidence>
<dbReference type="PANTHER" id="PTHR13437">
    <property type="entry name" value="NUCLEOPORIN P58/P45 NUCLEOPORIN-LIKE PROTEIN 1"/>
    <property type="match status" value="1"/>
</dbReference>
<dbReference type="GO" id="GO:0005643">
    <property type="term" value="C:nuclear pore"/>
    <property type="evidence" value="ECO:0007669"/>
    <property type="project" value="UniProtKB-SubCell"/>
</dbReference>
<feature type="compositionally biased region" description="Basic residues" evidence="8">
    <location>
        <begin position="732"/>
        <end position="741"/>
    </location>
</feature>
<accession>A0AA35RIY7</accession>
<comment type="subcellular location">
    <subcellularLocation>
        <location evidence="1">Nucleus</location>
        <location evidence="1">Nuclear pore complex</location>
    </subcellularLocation>
</comment>
<organism evidence="9 10">
    <name type="scientific">Geodia barretti</name>
    <name type="common">Barrett's horny sponge</name>
    <dbReference type="NCBI Taxonomy" id="519541"/>
    <lineage>
        <taxon>Eukaryota</taxon>
        <taxon>Metazoa</taxon>
        <taxon>Porifera</taxon>
        <taxon>Demospongiae</taxon>
        <taxon>Heteroscleromorpha</taxon>
        <taxon>Tetractinellida</taxon>
        <taxon>Astrophorina</taxon>
        <taxon>Geodiidae</taxon>
        <taxon>Geodia</taxon>
    </lineage>
</organism>
<dbReference type="Gene3D" id="6.10.140.1350">
    <property type="match status" value="1"/>
</dbReference>
<name>A0AA35RIY7_GEOBA</name>
<dbReference type="Proteomes" id="UP001174909">
    <property type="component" value="Unassembled WGS sequence"/>
</dbReference>
<feature type="compositionally biased region" description="Basic and acidic residues" evidence="8">
    <location>
        <begin position="609"/>
        <end position="621"/>
    </location>
</feature>
<keyword evidence="10" id="KW-1185">Reference proteome</keyword>
<dbReference type="GO" id="GO:0017056">
    <property type="term" value="F:structural constituent of nuclear pore"/>
    <property type="evidence" value="ECO:0007669"/>
    <property type="project" value="InterPro"/>
</dbReference>